<name>A0A6B2NTY3_9RHOB</name>
<feature type="signal peptide" evidence="1">
    <location>
        <begin position="1"/>
        <end position="20"/>
    </location>
</feature>
<evidence type="ECO:0000313" key="2">
    <source>
        <dbReference type="EMBL" id="NDW47691.1"/>
    </source>
</evidence>
<evidence type="ECO:0000256" key="1">
    <source>
        <dbReference type="SAM" id="SignalP"/>
    </source>
</evidence>
<reference evidence="2" key="1">
    <citation type="submission" date="2020-02" db="EMBL/GenBank/DDBJ databases">
        <title>Delineation of the pyrene-degrading pathway in Roseobacter clade bacteria by genomic analysis.</title>
        <authorList>
            <person name="Zhou H."/>
            <person name="Wang H."/>
        </authorList>
    </citation>
    <scope>NUCLEOTIDE SEQUENCE</scope>
    <source>
        <strain evidence="2">PrR005</strain>
    </source>
</reference>
<sequence>MLKATVFAVSLALSATAVLAKNEKVLSEEYICEVKSFSKIGWIPPKIYLALDRKSGAGIVYDGYIKENYGDVIRANLGKRSDDLWEFRWELKDAHYSNSPGSTDVEYKATLNTRKASVNISAIHSGMDGDALRGQGKCERVKKK</sequence>
<gene>
    <name evidence="2" type="ORF">G0P99_22325</name>
</gene>
<protein>
    <submittedName>
        <fullName evidence="2">Uncharacterized protein</fullName>
    </submittedName>
</protein>
<dbReference type="AlphaFoldDB" id="A0A6B2NTY3"/>
<keyword evidence="1" id="KW-0732">Signal</keyword>
<comment type="caution">
    <text evidence="2">The sequence shown here is derived from an EMBL/GenBank/DDBJ whole genome shotgun (WGS) entry which is preliminary data.</text>
</comment>
<dbReference type="EMBL" id="JAAGOX010000055">
    <property type="protein sequence ID" value="NDW47691.1"/>
    <property type="molecule type" value="Genomic_DNA"/>
</dbReference>
<organism evidence="2">
    <name type="scientific">Ruegeria sp. PrR005</name>
    <dbReference type="NCBI Taxonomy" id="2706882"/>
    <lineage>
        <taxon>Bacteria</taxon>
        <taxon>Pseudomonadati</taxon>
        <taxon>Pseudomonadota</taxon>
        <taxon>Alphaproteobacteria</taxon>
        <taxon>Rhodobacterales</taxon>
        <taxon>Roseobacteraceae</taxon>
        <taxon>Ruegeria</taxon>
    </lineage>
</organism>
<dbReference type="RefSeq" id="WP_164132691.1">
    <property type="nucleotide sequence ID" value="NZ_JAAGOX010000055.1"/>
</dbReference>
<proteinExistence type="predicted"/>
<feature type="chain" id="PRO_5025334220" evidence="1">
    <location>
        <begin position="21"/>
        <end position="144"/>
    </location>
</feature>
<accession>A0A6B2NTY3</accession>